<name>A0A3R7GA63_CLOSI</name>
<protein>
    <submittedName>
        <fullName evidence="1">Uncharacterized protein</fullName>
    </submittedName>
</protein>
<sequence>MSRSMTLHFVGAECVQMGEMTLVSSSKNTCAFFSSSNYKPCTIGTLVPAATVSITGKRECGTYNEALEAKIRELAFARQPPKLVQRSANQS</sequence>
<gene>
    <name evidence="1" type="ORF">CSKR_107838</name>
</gene>
<evidence type="ECO:0000313" key="2">
    <source>
        <dbReference type="Proteomes" id="UP000286415"/>
    </source>
</evidence>
<keyword evidence="2" id="KW-1185">Reference proteome</keyword>
<dbReference type="AlphaFoldDB" id="A0A3R7GA63"/>
<reference evidence="1 2" key="1">
    <citation type="journal article" date="2018" name="Biotechnol. Adv.">
        <title>Improved genomic resources and new bioinformatic workflow for the carcinogenic parasite Clonorchis sinensis: Biotechnological implications.</title>
        <authorList>
            <person name="Wang D."/>
            <person name="Korhonen P.K."/>
            <person name="Gasser R.B."/>
            <person name="Young N.D."/>
        </authorList>
    </citation>
    <scope>NUCLEOTIDE SEQUENCE [LARGE SCALE GENOMIC DNA]</scope>
    <source>
        <strain evidence="1">Cs-k2</strain>
    </source>
</reference>
<accession>A0A3R7GA63</accession>
<dbReference type="Proteomes" id="UP000286415">
    <property type="component" value="Unassembled WGS sequence"/>
</dbReference>
<evidence type="ECO:0000313" key="1">
    <source>
        <dbReference type="EMBL" id="KAG5447628.1"/>
    </source>
</evidence>
<dbReference type="EMBL" id="NIRI02000042">
    <property type="protein sequence ID" value="KAG5447628.1"/>
    <property type="molecule type" value="Genomic_DNA"/>
</dbReference>
<proteinExistence type="predicted"/>
<dbReference type="InParanoid" id="A0A3R7GA63"/>
<organism evidence="1 2">
    <name type="scientific">Clonorchis sinensis</name>
    <name type="common">Chinese liver fluke</name>
    <dbReference type="NCBI Taxonomy" id="79923"/>
    <lineage>
        <taxon>Eukaryota</taxon>
        <taxon>Metazoa</taxon>
        <taxon>Spiralia</taxon>
        <taxon>Lophotrochozoa</taxon>
        <taxon>Platyhelminthes</taxon>
        <taxon>Trematoda</taxon>
        <taxon>Digenea</taxon>
        <taxon>Opisthorchiida</taxon>
        <taxon>Opisthorchiata</taxon>
        <taxon>Opisthorchiidae</taxon>
        <taxon>Clonorchis</taxon>
    </lineage>
</organism>
<comment type="caution">
    <text evidence="1">The sequence shown here is derived from an EMBL/GenBank/DDBJ whole genome shotgun (WGS) entry which is preliminary data.</text>
</comment>
<reference evidence="1 2" key="2">
    <citation type="journal article" date="2021" name="Genomics">
        <title>High-quality reference genome for Clonorchis sinensis.</title>
        <authorList>
            <person name="Young N.D."/>
            <person name="Stroehlein A.J."/>
            <person name="Kinkar L."/>
            <person name="Wang T."/>
            <person name="Sohn W.M."/>
            <person name="Chang B.C.H."/>
            <person name="Kaur P."/>
            <person name="Weisz D."/>
            <person name="Dudchenko O."/>
            <person name="Aiden E.L."/>
            <person name="Korhonen P.K."/>
            <person name="Gasser R.B."/>
        </authorList>
    </citation>
    <scope>NUCLEOTIDE SEQUENCE [LARGE SCALE GENOMIC DNA]</scope>
    <source>
        <strain evidence="1">Cs-k2</strain>
    </source>
</reference>